<dbReference type="AlphaFoldDB" id="A0A6V7NJN9"/>
<feature type="compositionally biased region" description="Pro residues" evidence="1">
    <location>
        <begin position="243"/>
        <end position="259"/>
    </location>
</feature>
<name>A0A6V7NJN9_ANACO</name>
<dbReference type="EMBL" id="LR862139">
    <property type="protein sequence ID" value="CAD1818594.1"/>
    <property type="molecule type" value="Genomic_DNA"/>
</dbReference>
<proteinExistence type="predicted"/>
<feature type="compositionally biased region" description="Low complexity" evidence="1">
    <location>
        <begin position="233"/>
        <end position="242"/>
    </location>
</feature>
<feature type="compositionally biased region" description="Low complexity" evidence="1">
    <location>
        <begin position="210"/>
        <end position="225"/>
    </location>
</feature>
<evidence type="ECO:0000256" key="1">
    <source>
        <dbReference type="SAM" id="MobiDB-lite"/>
    </source>
</evidence>
<keyword evidence="2" id="KW-0732">Signal</keyword>
<accession>A0A6V7NJN9</accession>
<feature type="chain" id="PRO_5027618954" evidence="2">
    <location>
        <begin position="22"/>
        <end position="303"/>
    </location>
</feature>
<reference evidence="3" key="1">
    <citation type="submission" date="2020-07" db="EMBL/GenBank/DDBJ databases">
        <authorList>
            <person name="Lin J."/>
        </authorList>
    </citation>
    <scope>NUCLEOTIDE SEQUENCE</scope>
</reference>
<feature type="signal peptide" evidence="2">
    <location>
        <begin position="1"/>
        <end position="21"/>
    </location>
</feature>
<evidence type="ECO:0000256" key="2">
    <source>
        <dbReference type="SAM" id="SignalP"/>
    </source>
</evidence>
<sequence length="303" mass="33291">MSSSDWLCSELFQIFWWVVDCVPTYGTCPEICGTKPCTQNPKKRDLADSRIEFWRACTGTRWCLYRYKVDGCTGTAIGACTGTEPQSPATRASGLDFVDLVPVQGPVYRYKAADFVQSGLQGCFCYCSISTNNPTPPLLFPELGGSGEKSLPLREGLGIARKIWSRLRDLSLLVPPPIGTDITALLDLRRLSSRRPVVPVSRRPPPSSLRPPSSRSGRGRAISTSARRRRPRSGAPPSSAPGNVPPSPRLPRPPLPLEPEPSRSERAAPPRHRPLPAAGYHEPRPPLTGRTRLLPARPWSGRR</sequence>
<gene>
    <name evidence="3" type="ORF">CB5_LOCUS1805</name>
</gene>
<protein>
    <submittedName>
        <fullName evidence="3">Uncharacterized protein</fullName>
    </submittedName>
</protein>
<evidence type="ECO:0000313" key="3">
    <source>
        <dbReference type="EMBL" id="CAD1818594.1"/>
    </source>
</evidence>
<feature type="region of interest" description="Disordered" evidence="1">
    <location>
        <begin position="195"/>
        <end position="303"/>
    </location>
</feature>
<organism evidence="3">
    <name type="scientific">Ananas comosus var. bracteatus</name>
    <name type="common">red pineapple</name>
    <dbReference type="NCBI Taxonomy" id="296719"/>
    <lineage>
        <taxon>Eukaryota</taxon>
        <taxon>Viridiplantae</taxon>
        <taxon>Streptophyta</taxon>
        <taxon>Embryophyta</taxon>
        <taxon>Tracheophyta</taxon>
        <taxon>Spermatophyta</taxon>
        <taxon>Magnoliopsida</taxon>
        <taxon>Liliopsida</taxon>
        <taxon>Poales</taxon>
        <taxon>Bromeliaceae</taxon>
        <taxon>Bromelioideae</taxon>
        <taxon>Ananas</taxon>
    </lineage>
</organism>